<keyword evidence="3" id="KW-0998">Cell outer membrane</keyword>
<comment type="caution">
    <text evidence="8">The sequence shown here is derived from an EMBL/GenBank/DDBJ whole genome shotgun (WGS) entry which is preliminary data.</text>
</comment>
<dbReference type="NCBIfam" id="TIGR03789">
    <property type="entry name" value="pdsO"/>
    <property type="match status" value="1"/>
</dbReference>
<comment type="subcellular location">
    <subcellularLocation>
        <location evidence="1">Cell outer membrane</location>
    </subcellularLocation>
</comment>
<feature type="chain" id="PRO_5012178925" description="OmpA-like domain-containing protein" evidence="6">
    <location>
        <begin position="23"/>
        <end position="259"/>
    </location>
</feature>
<dbReference type="Pfam" id="PF00691">
    <property type="entry name" value="OmpA"/>
    <property type="match status" value="1"/>
</dbReference>
<dbReference type="AlphaFoldDB" id="A0A2A5WEX8"/>
<keyword evidence="2 4" id="KW-0472">Membrane</keyword>
<feature type="coiled-coil region" evidence="5">
    <location>
        <begin position="77"/>
        <end position="118"/>
    </location>
</feature>
<evidence type="ECO:0000256" key="5">
    <source>
        <dbReference type="SAM" id="Coils"/>
    </source>
</evidence>
<accession>A0A2A5WEX8</accession>
<reference evidence="8 9" key="1">
    <citation type="submission" date="2017-08" db="EMBL/GenBank/DDBJ databases">
        <title>Fine stratification of microbial communities through a metagenomic profile of the photic zone.</title>
        <authorList>
            <person name="Haro-Moreno J.M."/>
            <person name="Lopez-Perez M."/>
            <person name="De La Torre J."/>
            <person name="Picazo A."/>
            <person name="Camacho A."/>
            <person name="Rodriguez-Valera F."/>
        </authorList>
    </citation>
    <scope>NUCLEOTIDE SEQUENCE [LARGE SCALE GENOMIC DNA]</scope>
    <source>
        <strain evidence="8">MED-G28</strain>
    </source>
</reference>
<evidence type="ECO:0000256" key="4">
    <source>
        <dbReference type="PROSITE-ProRule" id="PRU00473"/>
    </source>
</evidence>
<dbReference type="InterPro" id="IPR006665">
    <property type="entry name" value="OmpA-like"/>
</dbReference>
<dbReference type="PANTHER" id="PTHR30329:SF21">
    <property type="entry name" value="LIPOPROTEIN YIAD-RELATED"/>
    <property type="match status" value="1"/>
</dbReference>
<evidence type="ECO:0000313" key="9">
    <source>
        <dbReference type="Proteomes" id="UP000219329"/>
    </source>
</evidence>
<dbReference type="InterPro" id="IPR022511">
    <property type="entry name" value="PdsO"/>
</dbReference>
<dbReference type="CDD" id="cd07185">
    <property type="entry name" value="OmpA_C-like"/>
    <property type="match status" value="1"/>
</dbReference>
<feature type="domain" description="OmpA-like" evidence="7">
    <location>
        <begin position="132"/>
        <end position="249"/>
    </location>
</feature>
<evidence type="ECO:0000256" key="3">
    <source>
        <dbReference type="ARBA" id="ARBA00023237"/>
    </source>
</evidence>
<dbReference type="InterPro" id="IPR050330">
    <property type="entry name" value="Bact_OuterMem_StrucFunc"/>
</dbReference>
<gene>
    <name evidence="8" type="ORF">CNF02_02050</name>
</gene>
<dbReference type="Gene3D" id="3.30.1330.60">
    <property type="entry name" value="OmpA-like domain"/>
    <property type="match status" value="1"/>
</dbReference>
<dbReference type="InterPro" id="IPR006664">
    <property type="entry name" value="OMP_bac"/>
</dbReference>
<dbReference type="SUPFAM" id="SSF103088">
    <property type="entry name" value="OmpA-like"/>
    <property type="match status" value="1"/>
</dbReference>
<feature type="signal peptide" evidence="6">
    <location>
        <begin position="1"/>
        <end position="22"/>
    </location>
</feature>
<dbReference type="PRINTS" id="PR01021">
    <property type="entry name" value="OMPADOMAIN"/>
</dbReference>
<evidence type="ECO:0000256" key="2">
    <source>
        <dbReference type="ARBA" id="ARBA00023136"/>
    </source>
</evidence>
<proteinExistence type="predicted"/>
<evidence type="ECO:0000256" key="6">
    <source>
        <dbReference type="SAM" id="SignalP"/>
    </source>
</evidence>
<dbReference type="Proteomes" id="UP000219329">
    <property type="component" value="Unassembled WGS sequence"/>
</dbReference>
<evidence type="ECO:0000313" key="8">
    <source>
        <dbReference type="EMBL" id="PDH34828.1"/>
    </source>
</evidence>
<keyword evidence="6" id="KW-0732">Signal</keyword>
<evidence type="ECO:0000256" key="1">
    <source>
        <dbReference type="ARBA" id="ARBA00004442"/>
    </source>
</evidence>
<name>A0A2A5WEX8_9GAMM</name>
<sequence length="259" mass="28383">MTMIRKLSLLLILCTVSSTAFTDTSHQNYEEQQLRGETRGLFSGAILGGALGGPPGVVIGAGIGALFGDAWSTASQVNNLQASLNESQIQFAAVENELEIIKKEYQTAKTELDRFRKAPPKILPAFLSAQPVITCCDNTVSSIYFRTGSSDIELHYNEQLESIASLVKQMTNAKVEITGYSDRTGDPSRNLNLSQQRSDSVKSFLIGMGIDNASIATLAHGETRPLQAVQNFETDFFDRRVIVRLRDNSQTMITQTPED</sequence>
<dbReference type="PANTHER" id="PTHR30329">
    <property type="entry name" value="STATOR ELEMENT OF FLAGELLAR MOTOR COMPLEX"/>
    <property type="match status" value="1"/>
</dbReference>
<dbReference type="PROSITE" id="PS51123">
    <property type="entry name" value="OMPA_2"/>
    <property type="match status" value="1"/>
</dbReference>
<dbReference type="InterPro" id="IPR036737">
    <property type="entry name" value="OmpA-like_sf"/>
</dbReference>
<dbReference type="EMBL" id="NTJZ01000002">
    <property type="protein sequence ID" value="PDH34828.1"/>
    <property type="molecule type" value="Genomic_DNA"/>
</dbReference>
<dbReference type="GO" id="GO:0009279">
    <property type="term" value="C:cell outer membrane"/>
    <property type="evidence" value="ECO:0007669"/>
    <property type="project" value="UniProtKB-SubCell"/>
</dbReference>
<evidence type="ECO:0000259" key="7">
    <source>
        <dbReference type="PROSITE" id="PS51123"/>
    </source>
</evidence>
<organism evidence="8 9">
    <name type="scientific">OM182 bacterium MED-G28</name>
    <dbReference type="NCBI Taxonomy" id="1986256"/>
    <lineage>
        <taxon>Bacteria</taxon>
        <taxon>Pseudomonadati</taxon>
        <taxon>Pseudomonadota</taxon>
        <taxon>Gammaproteobacteria</taxon>
        <taxon>OMG group</taxon>
        <taxon>OM182 clade</taxon>
    </lineage>
</organism>
<protein>
    <recommendedName>
        <fullName evidence="7">OmpA-like domain-containing protein</fullName>
    </recommendedName>
</protein>
<keyword evidence="5" id="KW-0175">Coiled coil</keyword>